<sequence>MVPLHWREFHRFLKRVAACDSSVLFLYFENEFIELRKQEVSAHISDLELVNSLSKVVKTTAVLELLQLDLSYYDTLEPHIRCLYDVKMIDRRSGSGSGRGPPSGIGQGSRVQTSISCGRGRGRVQNLQHQPRQDDHIPLAPPECGLALSRPPPPSVIRRPAIRPAPFGPPSRSASRPQLTKGTLDLQRDALSPPH</sequence>
<dbReference type="EMBL" id="JBBNAE010000008">
    <property type="protein sequence ID" value="KAK9102410.1"/>
    <property type="molecule type" value="Genomic_DNA"/>
</dbReference>
<feature type="compositionally biased region" description="Low complexity" evidence="1">
    <location>
        <begin position="156"/>
        <end position="165"/>
    </location>
</feature>
<accession>A0AAP0F1X5</accession>
<feature type="region of interest" description="Disordered" evidence="1">
    <location>
        <begin position="93"/>
        <end position="195"/>
    </location>
</feature>
<name>A0AAP0F1X5_9MAGN</name>
<comment type="caution">
    <text evidence="2">The sequence shown here is derived from an EMBL/GenBank/DDBJ whole genome shotgun (WGS) entry which is preliminary data.</text>
</comment>
<evidence type="ECO:0000256" key="1">
    <source>
        <dbReference type="SAM" id="MobiDB-lite"/>
    </source>
</evidence>
<reference evidence="2 3" key="1">
    <citation type="submission" date="2024-01" db="EMBL/GenBank/DDBJ databases">
        <title>Genome assemblies of Stephania.</title>
        <authorList>
            <person name="Yang L."/>
        </authorList>
    </citation>
    <scope>NUCLEOTIDE SEQUENCE [LARGE SCALE GENOMIC DNA]</scope>
    <source>
        <strain evidence="2">QJT</strain>
        <tissue evidence="2">Leaf</tissue>
    </source>
</reference>
<evidence type="ECO:0000313" key="2">
    <source>
        <dbReference type="EMBL" id="KAK9102410.1"/>
    </source>
</evidence>
<dbReference type="AlphaFoldDB" id="A0AAP0F1X5"/>
<feature type="compositionally biased region" description="Gly residues" evidence="1">
    <location>
        <begin position="95"/>
        <end position="107"/>
    </location>
</feature>
<evidence type="ECO:0000313" key="3">
    <source>
        <dbReference type="Proteomes" id="UP001417504"/>
    </source>
</evidence>
<proteinExistence type="predicted"/>
<keyword evidence="3" id="KW-1185">Reference proteome</keyword>
<gene>
    <name evidence="2" type="ORF">Sjap_019664</name>
</gene>
<feature type="compositionally biased region" description="Polar residues" evidence="1">
    <location>
        <begin position="172"/>
        <end position="181"/>
    </location>
</feature>
<organism evidence="2 3">
    <name type="scientific">Stephania japonica</name>
    <dbReference type="NCBI Taxonomy" id="461633"/>
    <lineage>
        <taxon>Eukaryota</taxon>
        <taxon>Viridiplantae</taxon>
        <taxon>Streptophyta</taxon>
        <taxon>Embryophyta</taxon>
        <taxon>Tracheophyta</taxon>
        <taxon>Spermatophyta</taxon>
        <taxon>Magnoliopsida</taxon>
        <taxon>Ranunculales</taxon>
        <taxon>Menispermaceae</taxon>
        <taxon>Menispermoideae</taxon>
        <taxon>Cissampelideae</taxon>
        <taxon>Stephania</taxon>
    </lineage>
</organism>
<protein>
    <submittedName>
        <fullName evidence="2">Uncharacterized protein</fullName>
    </submittedName>
</protein>
<dbReference type="Proteomes" id="UP001417504">
    <property type="component" value="Unassembled WGS sequence"/>
</dbReference>